<gene>
    <name evidence="1" type="ORF">CSSPJE1EN1_LOCUS18845</name>
</gene>
<reference evidence="1" key="1">
    <citation type="submission" date="2024-02" db="EMBL/GenBank/DDBJ databases">
        <authorList>
            <consortium name="ELIXIR-Norway"/>
            <consortium name="Elixir Norway"/>
        </authorList>
    </citation>
    <scope>NUCLEOTIDE SEQUENCE</scope>
</reference>
<evidence type="ECO:0008006" key="3">
    <source>
        <dbReference type="Google" id="ProtNLM"/>
    </source>
</evidence>
<sequence length="87" mass="9811">MCTTYMLLTMMARRTGDQAANAAVVRVLLMVESKRRRRILHVPRGLSGGGFEIRVLGVSKHVKERQQQDVEAAWWWSVMSGKDAAPL</sequence>
<evidence type="ECO:0000313" key="2">
    <source>
        <dbReference type="Proteomes" id="UP001497444"/>
    </source>
</evidence>
<dbReference type="Proteomes" id="UP001497444">
    <property type="component" value="Chromosome 5"/>
</dbReference>
<name>A0ABP0X2Q8_9BRYO</name>
<accession>A0ABP0X2Q8</accession>
<dbReference type="EMBL" id="OZ020100">
    <property type="protein sequence ID" value="CAK9273367.1"/>
    <property type="molecule type" value="Genomic_DNA"/>
</dbReference>
<evidence type="ECO:0000313" key="1">
    <source>
        <dbReference type="EMBL" id="CAK9273367.1"/>
    </source>
</evidence>
<protein>
    <recommendedName>
        <fullName evidence="3">Secreted protein</fullName>
    </recommendedName>
</protein>
<keyword evidence="2" id="KW-1185">Reference proteome</keyword>
<proteinExistence type="predicted"/>
<organism evidence="1 2">
    <name type="scientific">Sphagnum jensenii</name>
    <dbReference type="NCBI Taxonomy" id="128206"/>
    <lineage>
        <taxon>Eukaryota</taxon>
        <taxon>Viridiplantae</taxon>
        <taxon>Streptophyta</taxon>
        <taxon>Embryophyta</taxon>
        <taxon>Bryophyta</taxon>
        <taxon>Sphagnophytina</taxon>
        <taxon>Sphagnopsida</taxon>
        <taxon>Sphagnales</taxon>
        <taxon>Sphagnaceae</taxon>
        <taxon>Sphagnum</taxon>
    </lineage>
</organism>